<feature type="compositionally biased region" description="Low complexity" evidence="1">
    <location>
        <begin position="134"/>
        <end position="146"/>
    </location>
</feature>
<dbReference type="AlphaFoldDB" id="A0A5J5EXS0"/>
<comment type="caution">
    <text evidence="3">The sequence shown here is derived from an EMBL/GenBank/DDBJ whole genome shotgun (WGS) entry which is preliminary data.</text>
</comment>
<organism evidence="3 4">
    <name type="scientific">Sphaerosporella brunnea</name>
    <dbReference type="NCBI Taxonomy" id="1250544"/>
    <lineage>
        <taxon>Eukaryota</taxon>
        <taxon>Fungi</taxon>
        <taxon>Dikarya</taxon>
        <taxon>Ascomycota</taxon>
        <taxon>Pezizomycotina</taxon>
        <taxon>Pezizomycetes</taxon>
        <taxon>Pezizales</taxon>
        <taxon>Pyronemataceae</taxon>
        <taxon>Sphaerosporella</taxon>
    </lineage>
</organism>
<keyword evidence="4" id="KW-1185">Reference proteome</keyword>
<dbReference type="InParanoid" id="A0A5J5EXS0"/>
<protein>
    <submittedName>
        <fullName evidence="3">Uncharacterized protein</fullName>
    </submittedName>
</protein>
<accession>A0A5J5EXS0</accession>
<evidence type="ECO:0000313" key="3">
    <source>
        <dbReference type="EMBL" id="KAA8906702.1"/>
    </source>
</evidence>
<feature type="transmembrane region" description="Helical" evidence="2">
    <location>
        <begin position="84"/>
        <end position="110"/>
    </location>
</feature>
<proteinExistence type="predicted"/>
<reference evidence="3 4" key="1">
    <citation type="submission" date="2019-09" db="EMBL/GenBank/DDBJ databases">
        <title>Draft genome of the ectomycorrhizal ascomycete Sphaerosporella brunnea.</title>
        <authorList>
            <consortium name="DOE Joint Genome Institute"/>
            <person name="Benucci G.M."/>
            <person name="Marozzi G."/>
            <person name="Antonielli L."/>
            <person name="Sanchez S."/>
            <person name="Marco P."/>
            <person name="Wang X."/>
            <person name="Falini L.B."/>
            <person name="Barry K."/>
            <person name="Haridas S."/>
            <person name="Lipzen A."/>
            <person name="Labutti K."/>
            <person name="Grigoriev I.V."/>
            <person name="Murat C."/>
            <person name="Martin F."/>
            <person name="Albertini E."/>
            <person name="Donnini D."/>
            <person name="Bonito G."/>
        </authorList>
    </citation>
    <scope>NUCLEOTIDE SEQUENCE [LARGE SCALE GENOMIC DNA]</scope>
    <source>
        <strain evidence="3 4">Sb_GMNB300</strain>
    </source>
</reference>
<feature type="transmembrane region" description="Helical" evidence="2">
    <location>
        <begin position="41"/>
        <end position="64"/>
    </location>
</feature>
<feature type="compositionally biased region" description="Polar residues" evidence="1">
    <location>
        <begin position="184"/>
        <end position="194"/>
    </location>
</feature>
<evidence type="ECO:0000256" key="1">
    <source>
        <dbReference type="SAM" id="MobiDB-lite"/>
    </source>
</evidence>
<dbReference type="Proteomes" id="UP000326924">
    <property type="component" value="Unassembled WGS sequence"/>
</dbReference>
<name>A0A5J5EXS0_9PEZI</name>
<dbReference type="EMBL" id="VXIS01000086">
    <property type="protein sequence ID" value="KAA8906702.1"/>
    <property type="molecule type" value="Genomic_DNA"/>
</dbReference>
<feature type="region of interest" description="Disordered" evidence="1">
    <location>
        <begin position="134"/>
        <end position="211"/>
    </location>
</feature>
<keyword evidence="2" id="KW-0812">Transmembrane</keyword>
<keyword evidence="2" id="KW-0472">Membrane</keyword>
<keyword evidence="2" id="KW-1133">Transmembrane helix</keyword>
<sequence length="211" mass="22785">MCGLHCCLCPPRPKGNDDSQFVDSRATKFIVYILSDRVGRVLAHVALFLLSLVAYTAFFLGIFLPQVAPSLFDTDNEKALERLMVARILLMVTGVSLWLFVVAAWVWLCVKQQLWKAALKERASETALEAAASAAGPAAPPAGSSKQPPPGFFGRAASILRGRSGRNSEDHGADGAADEETPAWVQSWSSNESSAVWVPRPPNNSSQACRD</sequence>
<evidence type="ECO:0000313" key="4">
    <source>
        <dbReference type="Proteomes" id="UP000326924"/>
    </source>
</evidence>
<evidence type="ECO:0000256" key="2">
    <source>
        <dbReference type="SAM" id="Phobius"/>
    </source>
</evidence>
<gene>
    <name evidence="3" type="ORF">FN846DRAFT_947938</name>
</gene>